<evidence type="ECO:0000313" key="1">
    <source>
        <dbReference type="EMBL" id="SPU38561.1"/>
    </source>
</evidence>
<sequence length="246" mass="27610">MKKEMWLWLLGISLLAGCSVTVPNETVNTPAEQVSSQLEIQHEAPLIAVSDDEKVKLFARNEAQNEITEVTLDIDGKRKNFDWTIPDTGTKPQLFYTDLTNDHKEEAAIIIQTGRGTGLNHYEIHVVNGEDLSEMNVQHYEDIVAHTIESTITKKDDGTLAITMKAQGKESTFDYDFDPAPDIKQAQLAFGGVVIYTVENQKIMLNIPGSIGISPIYVADVRITYQFNRTNNEFLVEQIDVKPIEK</sequence>
<gene>
    <name evidence="1" type="ORF">NCTC7582_04524</name>
</gene>
<evidence type="ECO:0000313" key="2">
    <source>
        <dbReference type="Proteomes" id="UP000251431"/>
    </source>
</evidence>
<dbReference type="PROSITE" id="PS51257">
    <property type="entry name" value="PROKAR_LIPOPROTEIN"/>
    <property type="match status" value="1"/>
</dbReference>
<reference evidence="1 2" key="1">
    <citation type="submission" date="2018-06" db="EMBL/GenBank/DDBJ databases">
        <authorList>
            <consortium name="Pathogen Informatics"/>
            <person name="Doyle S."/>
        </authorList>
    </citation>
    <scope>NUCLEOTIDE SEQUENCE [LARGE SCALE GENOMIC DNA]</scope>
    <source>
        <strain evidence="1 2">NCTC7582</strain>
    </source>
</reference>
<proteinExistence type="predicted"/>
<dbReference type="EMBL" id="UAQE01000004">
    <property type="protein sequence ID" value="SPU38561.1"/>
    <property type="molecule type" value="Genomic_DNA"/>
</dbReference>
<protein>
    <recommendedName>
        <fullName evidence="3">Lipoprotein</fullName>
    </recommendedName>
</protein>
<dbReference type="RefSeq" id="WP_054550404.1">
    <property type="nucleotide sequence ID" value="NZ_CP134502.1"/>
</dbReference>
<name>A0A2X1B9R7_9BACI</name>
<dbReference type="Proteomes" id="UP000251431">
    <property type="component" value="Unassembled WGS sequence"/>
</dbReference>
<dbReference type="AlphaFoldDB" id="A0A2X1B9R7"/>
<organism evidence="1 2">
    <name type="scientific">Lysinibacillus capsici</name>
    <dbReference type="NCBI Taxonomy" id="2115968"/>
    <lineage>
        <taxon>Bacteria</taxon>
        <taxon>Bacillati</taxon>
        <taxon>Bacillota</taxon>
        <taxon>Bacilli</taxon>
        <taxon>Bacillales</taxon>
        <taxon>Bacillaceae</taxon>
        <taxon>Lysinibacillus</taxon>
    </lineage>
</organism>
<accession>A0A2X1B9R7</accession>
<evidence type="ECO:0008006" key="3">
    <source>
        <dbReference type="Google" id="ProtNLM"/>
    </source>
</evidence>